<name>A0A177E444_9BACT</name>
<dbReference type="InterPro" id="IPR023798">
    <property type="entry name" value="Ribosomal_uS7_dom"/>
</dbReference>
<evidence type="ECO:0000313" key="10">
    <source>
        <dbReference type="Proteomes" id="UP000076964"/>
    </source>
</evidence>
<accession>A0A177E444</accession>
<protein>
    <recommendedName>
        <fullName evidence="6">Small ribosomal subunit protein uS7</fullName>
    </recommendedName>
</protein>
<comment type="subunit">
    <text evidence="6">Part of the 30S ribosomal subunit. Contacts proteins S9 and S11.</text>
</comment>
<evidence type="ECO:0000256" key="5">
    <source>
        <dbReference type="ARBA" id="ARBA00023274"/>
    </source>
</evidence>
<dbReference type="FunFam" id="1.10.455.10:FF:000001">
    <property type="entry name" value="30S ribosomal protein S7"/>
    <property type="match status" value="1"/>
</dbReference>
<evidence type="ECO:0000313" key="9">
    <source>
        <dbReference type="EMBL" id="OAG26743.1"/>
    </source>
</evidence>
<dbReference type="HAMAP" id="MF_00480_B">
    <property type="entry name" value="Ribosomal_uS7_B"/>
    <property type="match status" value="1"/>
</dbReference>
<dbReference type="PROSITE" id="PS00052">
    <property type="entry name" value="RIBOSOMAL_S7"/>
    <property type="match status" value="1"/>
</dbReference>
<dbReference type="CDD" id="cd14869">
    <property type="entry name" value="uS7_Bacteria"/>
    <property type="match status" value="1"/>
</dbReference>
<proteinExistence type="inferred from homology"/>
<dbReference type="AlphaFoldDB" id="A0A177E444"/>
<comment type="similarity">
    <text evidence="1 6 7">Belongs to the universal ribosomal protein uS7 family.</text>
</comment>
<comment type="function">
    <text evidence="6">One of the primary rRNA binding proteins, it binds directly to 16S rRNA where it nucleates assembly of the head domain of the 30S subunit. Is located at the subunit interface close to the decoding center, probably blocks exit of the E-site tRNA.</text>
</comment>
<organism evidence="9 10">
    <name type="scientific">Thermodesulfatator autotrophicus</name>
    <dbReference type="NCBI Taxonomy" id="1795632"/>
    <lineage>
        <taxon>Bacteria</taxon>
        <taxon>Pseudomonadati</taxon>
        <taxon>Thermodesulfobacteriota</taxon>
        <taxon>Thermodesulfobacteria</taxon>
        <taxon>Thermodesulfobacteriales</taxon>
        <taxon>Thermodesulfatatoraceae</taxon>
        <taxon>Thermodesulfatator</taxon>
    </lineage>
</organism>
<evidence type="ECO:0000256" key="6">
    <source>
        <dbReference type="HAMAP-Rule" id="MF_00480"/>
    </source>
</evidence>
<dbReference type="InterPro" id="IPR020606">
    <property type="entry name" value="Ribosomal_uS7_CS"/>
</dbReference>
<gene>
    <name evidence="6" type="primary">rpsG</name>
    <name evidence="9" type="ORF">TH606_10695</name>
</gene>
<dbReference type="Pfam" id="PF00177">
    <property type="entry name" value="Ribosomal_S7"/>
    <property type="match status" value="1"/>
</dbReference>
<feature type="domain" description="Small ribosomal subunit protein uS7" evidence="8">
    <location>
        <begin position="2"/>
        <end position="150"/>
    </location>
</feature>
<dbReference type="SUPFAM" id="SSF47973">
    <property type="entry name" value="Ribosomal protein S7"/>
    <property type="match status" value="1"/>
</dbReference>
<dbReference type="Gene3D" id="1.10.455.10">
    <property type="entry name" value="Ribosomal protein S7 domain"/>
    <property type="match status" value="1"/>
</dbReference>
<sequence>MPRKGPVPKREVPPDPKYGSELVARFINRLMLDGKKSVARRIFYGAMELLREKSGGEDPLQIFEKAVENVKPLLETRSRRVGGATYQVPVEVRPERQRTLAIRWIILAARERPEKTMVERLAGELWDAYNNRGAAIKKREDTHRMAEANRAFAHYRW</sequence>
<dbReference type="InterPro" id="IPR005717">
    <property type="entry name" value="Ribosomal_uS7_bac/org-type"/>
</dbReference>
<dbReference type="InterPro" id="IPR000235">
    <property type="entry name" value="Ribosomal_uS7"/>
</dbReference>
<dbReference type="GO" id="GO:0003735">
    <property type="term" value="F:structural constituent of ribosome"/>
    <property type="evidence" value="ECO:0007669"/>
    <property type="project" value="InterPro"/>
</dbReference>
<dbReference type="InterPro" id="IPR036823">
    <property type="entry name" value="Ribosomal_uS7_dom_sf"/>
</dbReference>
<evidence type="ECO:0000256" key="3">
    <source>
        <dbReference type="ARBA" id="ARBA00022884"/>
    </source>
</evidence>
<dbReference type="NCBIfam" id="TIGR01029">
    <property type="entry name" value="rpsG_bact"/>
    <property type="match status" value="1"/>
</dbReference>
<reference evidence="9 10" key="1">
    <citation type="submission" date="2016-02" db="EMBL/GenBank/DDBJ databases">
        <title>Draft genome sequence of Thermodesulfatator sp. S606.</title>
        <authorList>
            <person name="Lai Q."/>
            <person name="Cao J."/>
            <person name="Dupont S."/>
            <person name="Shao Z."/>
            <person name="Jebbar M."/>
            <person name="Alain K."/>
        </authorList>
    </citation>
    <scope>NUCLEOTIDE SEQUENCE [LARGE SCALE GENOMIC DNA]</scope>
    <source>
        <strain evidence="9 10">S606</strain>
    </source>
</reference>
<dbReference type="RefSeq" id="WP_013908063.1">
    <property type="nucleotide sequence ID" value="NZ_LSFI01000075.1"/>
</dbReference>
<dbReference type="GO" id="GO:0015935">
    <property type="term" value="C:small ribosomal subunit"/>
    <property type="evidence" value="ECO:0007669"/>
    <property type="project" value="InterPro"/>
</dbReference>
<evidence type="ECO:0000256" key="4">
    <source>
        <dbReference type="ARBA" id="ARBA00022980"/>
    </source>
</evidence>
<keyword evidence="4 6" id="KW-0689">Ribosomal protein</keyword>
<dbReference type="STRING" id="1795632.TH606_10695"/>
<dbReference type="PIRSF" id="PIRSF002122">
    <property type="entry name" value="RPS7p_RPS7a_RPS5e_RPS7o"/>
    <property type="match status" value="1"/>
</dbReference>
<dbReference type="PANTHER" id="PTHR11205">
    <property type="entry name" value="RIBOSOMAL PROTEIN S7"/>
    <property type="match status" value="1"/>
</dbReference>
<keyword evidence="3 6" id="KW-0694">RNA-binding</keyword>
<keyword evidence="6" id="KW-0820">tRNA-binding</keyword>
<dbReference type="Proteomes" id="UP000076964">
    <property type="component" value="Unassembled WGS sequence"/>
</dbReference>
<dbReference type="GO" id="GO:0006412">
    <property type="term" value="P:translation"/>
    <property type="evidence" value="ECO:0007669"/>
    <property type="project" value="UniProtKB-UniRule"/>
</dbReference>
<dbReference type="EMBL" id="LSFI01000075">
    <property type="protein sequence ID" value="OAG26743.1"/>
    <property type="molecule type" value="Genomic_DNA"/>
</dbReference>
<evidence type="ECO:0000256" key="1">
    <source>
        <dbReference type="ARBA" id="ARBA00007151"/>
    </source>
</evidence>
<keyword evidence="10" id="KW-1185">Reference proteome</keyword>
<comment type="caution">
    <text evidence="9">The sequence shown here is derived from an EMBL/GenBank/DDBJ whole genome shotgun (WGS) entry which is preliminary data.</text>
</comment>
<dbReference type="OrthoDB" id="9807653at2"/>
<evidence type="ECO:0000256" key="7">
    <source>
        <dbReference type="RuleBase" id="RU003619"/>
    </source>
</evidence>
<dbReference type="GO" id="GO:0019843">
    <property type="term" value="F:rRNA binding"/>
    <property type="evidence" value="ECO:0007669"/>
    <property type="project" value="UniProtKB-UniRule"/>
</dbReference>
<keyword evidence="2 6" id="KW-0699">rRNA-binding</keyword>
<evidence type="ECO:0000256" key="2">
    <source>
        <dbReference type="ARBA" id="ARBA00022730"/>
    </source>
</evidence>
<keyword evidence="5 6" id="KW-0687">Ribonucleoprotein</keyword>
<evidence type="ECO:0000259" key="8">
    <source>
        <dbReference type="Pfam" id="PF00177"/>
    </source>
</evidence>
<dbReference type="GO" id="GO:0000049">
    <property type="term" value="F:tRNA binding"/>
    <property type="evidence" value="ECO:0007669"/>
    <property type="project" value="UniProtKB-UniRule"/>
</dbReference>